<keyword evidence="2" id="KW-0479">Metal-binding</keyword>
<reference evidence="9 10" key="1">
    <citation type="submission" date="2021-08" db="EMBL/GenBank/DDBJ databases">
        <title>complete genome sequencing of Deefgea sp. D25.</title>
        <authorList>
            <person name="Bae J.-W."/>
            <person name="Gim D.-H."/>
        </authorList>
    </citation>
    <scope>NUCLEOTIDE SEQUENCE [LARGE SCALE GENOMIC DNA]</scope>
    <source>
        <strain evidence="9 10">D25</strain>
    </source>
</reference>
<gene>
    <name evidence="9" type="ORF">K4H28_08335</name>
</gene>
<dbReference type="SMART" id="SM00987">
    <property type="entry name" value="UreE_C"/>
    <property type="match status" value="1"/>
</dbReference>
<dbReference type="EMBL" id="CP081150">
    <property type="protein sequence ID" value="QZA79381.1"/>
    <property type="molecule type" value="Genomic_DNA"/>
</dbReference>
<dbReference type="Gene3D" id="3.40.470.10">
    <property type="entry name" value="Uracil-DNA glycosylase-like domain"/>
    <property type="match status" value="1"/>
</dbReference>
<keyword evidence="3" id="KW-0227">DNA damage</keyword>
<organism evidence="9 10">
    <name type="scientific">Deefgea tanakiae</name>
    <dbReference type="NCBI Taxonomy" id="2865840"/>
    <lineage>
        <taxon>Bacteria</taxon>
        <taxon>Pseudomonadati</taxon>
        <taxon>Pseudomonadota</taxon>
        <taxon>Betaproteobacteria</taxon>
        <taxon>Neisseriales</taxon>
        <taxon>Chitinibacteraceae</taxon>
        <taxon>Deefgea</taxon>
    </lineage>
</organism>
<sequence>MNRRAVILQELGLNPQWIRHEVLAAIEAEEANTAVVPHHIKPEATTPVNDPHFSPIANAVHHRIEEQIAESEQKNSSSKAAAAHLLLQKNKTTSGSEKRLSTDDIFRNDARSECISQMSWEELRVEIASCTACPRHQQREQAVFGTGQSDAQLFIVSDAPSKAEEQANLAIVGPAQRMLSQMLISLGQQPASFMSNAVKCCGPRNPTSKELAACAPLLQRQIALVKPKAIFAIGQFAAEVTLNTPAPIRELRGKAQQCQDIPTFVSYHPSYLQRNLHDKAKAWQDLLQLKTELNR</sequence>
<protein>
    <submittedName>
        <fullName evidence="9">Uracil-DNA glycosylase</fullName>
    </submittedName>
</protein>
<keyword evidence="7" id="KW-0234">DNA repair</keyword>
<evidence type="ECO:0000256" key="4">
    <source>
        <dbReference type="ARBA" id="ARBA00022801"/>
    </source>
</evidence>
<dbReference type="RefSeq" id="WP_221007898.1">
    <property type="nucleotide sequence ID" value="NZ_CP081150.1"/>
</dbReference>
<dbReference type="InterPro" id="IPR036895">
    <property type="entry name" value="Uracil-DNA_glycosylase-like_sf"/>
</dbReference>
<feature type="domain" description="Uracil-DNA glycosylase-like" evidence="8">
    <location>
        <begin position="144"/>
        <end position="287"/>
    </location>
</feature>
<accession>A0ABX8Z9X2</accession>
<dbReference type="CDD" id="cd10030">
    <property type="entry name" value="UDG-F4_TTUDGA_SPO1dp_like"/>
    <property type="match status" value="1"/>
</dbReference>
<keyword evidence="6" id="KW-0411">Iron-sulfur</keyword>
<dbReference type="SUPFAM" id="SSF52141">
    <property type="entry name" value="Uracil-DNA glycosylase-like"/>
    <property type="match status" value="1"/>
</dbReference>
<evidence type="ECO:0000256" key="7">
    <source>
        <dbReference type="ARBA" id="ARBA00023204"/>
    </source>
</evidence>
<dbReference type="PANTHER" id="PTHR33693">
    <property type="entry name" value="TYPE-5 URACIL-DNA GLYCOSYLASE"/>
    <property type="match status" value="1"/>
</dbReference>
<evidence type="ECO:0000256" key="5">
    <source>
        <dbReference type="ARBA" id="ARBA00023004"/>
    </source>
</evidence>
<keyword evidence="5" id="KW-0408">Iron</keyword>
<evidence type="ECO:0000256" key="6">
    <source>
        <dbReference type="ARBA" id="ARBA00023014"/>
    </source>
</evidence>
<dbReference type="InterPro" id="IPR051536">
    <property type="entry name" value="UDG_Type-4/5"/>
</dbReference>
<evidence type="ECO:0000256" key="1">
    <source>
        <dbReference type="ARBA" id="ARBA00022485"/>
    </source>
</evidence>
<evidence type="ECO:0000256" key="2">
    <source>
        <dbReference type="ARBA" id="ARBA00022723"/>
    </source>
</evidence>
<dbReference type="Proteomes" id="UP000825679">
    <property type="component" value="Chromosome"/>
</dbReference>
<evidence type="ECO:0000313" key="9">
    <source>
        <dbReference type="EMBL" id="QZA79381.1"/>
    </source>
</evidence>
<name>A0ABX8Z9X2_9NEIS</name>
<evidence type="ECO:0000259" key="8">
    <source>
        <dbReference type="SMART" id="SM00986"/>
    </source>
</evidence>
<evidence type="ECO:0000256" key="3">
    <source>
        <dbReference type="ARBA" id="ARBA00022763"/>
    </source>
</evidence>
<dbReference type="Pfam" id="PF03167">
    <property type="entry name" value="UDG"/>
    <property type="match status" value="1"/>
</dbReference>
<dbReference type="InterPro" id="IPR005122">
    <property type="entry name" value="Uracil-DNA_glycosylase-like"/>
</dbReference>
<dbReference type="SMART" id="SM00986">
    <property type="entry name" value="UDG"/>
    <property type="match status" value="1"/>
</dbReference>
<evidence type="ECO:0000313" key="10">
    <source>
        <dbReference type="Proteomes" id="UP000825679"/>
    </source>
</evidence>
<dbReference type="PANTHER" id="PTHR33693:SF1">
    <property type="entry name" value="TYPE-4 URACIL-DNA GLYCOSYLASE"/>
    <property type="match status" value="1"/>
</dbReference>
<proteinExistence type="predicted"/>
<keyword evidence="10" id="KW-1185">Reference proteome</keyword>
<keyword evidence="1" id="KW-0004">4Fe-4S</keyword>
<keyword evidence="4" id="KW-0378">Hydrolase</keyword>